<keyword evidence="2" id="KW-0472">Membrane</keyword>
<dbReference type="EMBL" id="JACRUO010000001">
    <property type="protein sequence ID" value="MBD3689229.1"/>
    <property type="molecule type" value="Genomic_DNA"/>
</dbReference>
<dbReference type="InterPro" id="IPR002656">
    <property type="entry name" value="Acyl_transf_3_dom"/>
</dbReference>
<organism evidence="4 5">
    <name type="scientific">Nanchangia anserum</name>
    <dbReference type="NCBI Taxonomy" id="2692125"/>
    <lineage>
        <taxon>Bacteria</taxon>
        <taxon>Bacillati</taxon>
        <taxon>Actinomycetota</taxon>
        <taxon>Actinomycetes</taxon>
        <taxon>Actinomycetales</taxon>
        <taxon>Actinomycetaceae</taxon>
        <taxon>Nanchangia</taxon>
    </lineage>
</organism>
<keyword evidence="4" id="KW-0808">Transferase</keyword>
<feature type="transmembrane region" description="Helical" evidence="2">
    <location>
        <begin position="222"/>
        <end position="244"/>
    </location>
</feature>
<feature type="transmembrane region" description="Helical" evidence="2">
    <location>
        <begin position="128"/>
        <end position="147"/>
    </location>
</feature>
<evidence type="ECO:0000256" key="1">
    <source>
        <dbReference type="SAM" id="MobiDB-lite"/>
    </source>
</evidence>
<evidence type="ECO:0000256" key="2">
    <source>
        <dbReference type="SAM" id="Phobius"/>
    </source>
</evidence>
<proteinExistence type="predicted"/>
<feature type="compositionally biased region" description="Low complexity" evidence="1">
    <location>
        <begin position="10"/>
        <end position="24"/>
    </location>
</feature>
<dbReference type="SUPFAM" id="SSF52266">
    <property type="entry name" value="SGNH hydrolase"/>
    <property type="match status" value="1"/>
</dbReference>
<sequence length="666" mass="71882">MSDALGLTYTSSSAAGFTRSSSQLPRPPRPPHPRTSAPAPEPEPAPTSIRQVAPAGRFHVRGLDGLRALACIAVLLYHVLPTSLPGGFLGVDVFFVLSGFLITGLLIEERARSGRINLAQFWLRRVRRLVPAVSTMLVVTVPIAWAISRDLLVGIGRQIAGALAFVYNWVTIADGASYFDQQLPRLYMNVWSLGVEEQFYLVWPLIVVLAAHVIRRAWRRRLAWGAWALAACSAIAMAVVVANLPADQGHLDVTRAYMGTDTHCFGLMLGAGLALALSRPMAPALRRLAERTRRLRVALAWVGLAVIIAGFFIVPDDQAWTYPWGTLVVSLAVMGYLQGCCDEVSGASPASSWLTRAIDVAPLRWIGQRSYGIYLWHWPVIVMMETAFPQAPMSVCAVVALTLSVLAAAVSFALIEEPIRRRVLVGRIRAAIAQGLSVRTHWRLVAPATVVIIGTMFTCAAVADAPKQTALEQQLEAVATAPTQPSPAPAPAQPQAPTNAKPVTGDQVLVIGDSVTLGAKPALEQHLPGVIVDGKVSRSIFKAIPLMQSYAASHGQRPYVVISLATNTQMTNKQVDDIMAAAGDDTKIVFVDAFGPARDTWIPISNDVIANAQTRYPDRVRVAHWHDAIAAHTDWLGPDGTHPSTPDAENLYAQVIVDALNDFAKS</sequence>
<feature type="transmembrane region" description="Helical" evidence="2">
    <location>
        <begin position="198"/>
        <end position="215"/>
    </location>
</feature>
<keyword evidence="4" id="KW-0012">Acyltransferase</keyword>
<keyword evidence="2" id="KW-0812">Transmembrane</keyword>
<dbReference type="GO" id="GO:0016747">
    <property type="term" value="F:acyltransferase activity, transferring groups other than amino-acyl groups"/>
    <property type="evidence" value="ECO:0007669"/>
    <property type="project" value="InterPro"/>
</dbReference>
<dbReference type="InterPro" id="IPR050879">
    <property type="entry name" value="Acyltransferase_3"/>
</dbReference>
<dbReference type="Proteomes" id="UP000627538">
    <property type="component" value="Unassembled WGS sequence"/>
</dbReference>
<feature type="region of interest" description="Disordered" evidence="1">
    <location>
        <begin position="479"/>
        <end position="501"/>
    </location>
</feature>
<accession>A0A8I0KVR8</accession>
<feature type="transmembrane region" description="Helical" evidence="2">
    <location>
        <begin position="297"/>
        <end position="314"/>
    </location>
</feature>
<keyword evidence="5" id="KW-1185">Reference proteome</keyword>
<name>A0A8I0KVR8_9ACTO</name>
<evidence type="ECO:0000259" key="3">
    <source>
        <dbReference type="Pfam" id="PF01757"/>
    </source>
</evidence>
<comment type="caution">
    <text evidence="4">The sequence shown here is derived from an EMBL/GenBank/DDBJ whole genome shotgun (WGS) entry which is preliminary data.</text>
</comment>
<reference evidence="4 5" key="1">
    <citation type="submission" date="2020-08" db="EMBL/GenBank/DDBJ databases">
        <title>Winkia gen. nov., sp. nov., isolated from faeces of the Anser albifrons in China.</title>
        <authorList>
            <person name="Liu Q."/>
        </authorList>
    </citation>
    <scope>NUCLEOTIDE SEQUENCE [LARGE SCALE GENOMIC DNA]</scope>
    <source>
        <strain evidence="4 5">C62</strain>
    </source>
</reference>
<dbReference type="PANTHER" id="PTHR23028">
    <property type="entry name" value="ACETYLTRANSFERASE"/>
    <property type="match status" value="1"/>
</dbReference>
<dbReference type="RefSeq" id="WP_191071295.1">
    <property type="nucleotide sequence ID" value="NZ_CP060506.1"/>
</dbReference>
<dbReference type="GO" id="GO:0009103">
    <property type="term" value="P:lipopolysaccharide biosynthetic process"/>
    <property type="evidence" value="ECO:0007669"/>
    <property type="project" value="TreeGrafter"/>
</dbReference>
<feature type="transmembrane region" description="Helical" evidence="2">
    <location>
        <begin position="86"/>
        <end position="107"/>
    </location>
</feature>
<dbReference type="AlphaFoldDB" id="A0A8I0KVR8"/>
<keyword evidence="2" id="KW-1133">Transmembrane helix</keyword>
<dbReference type="PANTHER" id="PTHR23028:SF53">
    <property type="entry name" value="ACYL_TRANSF_3 DOMAIN-CONTAINING PROTEIN"/>
    <property type="match status" value="1"/>
</dbReference>
<feature type="compositionally biased region" description="Pro residues" evidence="1">
    <location>
        <begin position="484"/>
        <end position="494"/>
    </location>
</feature>
<feature type="transmembrane region" description="Helical" evidence="2">
    <location>
        <begin position="391"/>
        <end position="415"/>
    </location>
</feature>
<feature type="transmembrane region" description="Helical" evidence="2">
    <location>
        <begin position="444"/>
        <end position="463"/>
    </location>
</feature>
<dbReference type="Pfam" id="PF01757">
    <property type="entry name" value="Acyl_transf_3"/>
    <property type="match status" value="1"/>
</dbReference>
<evidence type="ECO:0000313" key="5">
    <source>
        <dbReference type="Proteomes" id="UP000627538"/>
    </source>
</evidence>
<feature type="domain" description="Acyltransferase 3" evidence="3">
    <location>
        <begin position="61"/>
        <end position="412"/>
    </location>
</feature>
<dbReference type="GO" id="GO:0016020">
    <property type="term" value="C:membrane"/>
    <property type="evidence" value="ECO:0007669"/>
    <property type="project" value="TreeGrafter"/>
</dbReference>
<feature type="transmembrane region" description="Helical" evidence="2">
    <location>
        <begin position="256"/>
        <end position="277"/>
    </location>
</feature>
<protein>
    <submittedName>
        <fullName evidence="4">Acyltransferase</fullName>
    </submittedName>
</protein>
<gene>
    <name evidence="4" type="ORF">H8R10_03160</name>
</gene>
<evidence type="ECO:0000313" key="4">
    <source>
        <dbReference type="EMBL" id="MBD3689229.1"/>
    </source>
</evidence>
<feature type="region of interest" description="Disordered" evidence="1">
    <location>
        <begin position="1"/>
        <end position="48"/>
    </location>
</feature>